<dbReference type="InterPro" id="IPR037447">
    <property type="entry name" value="Ribosomal_eS10"/>
</dbReference>
<keyword evidence="9" id="KW-1185">Reference proteome</keyword>
<dbReference type="GO" id="GO:0022627">
    <property type="term" value="C:cytosolic small ribosomal subunit"/>
    <property type="evidence" value="ECO:0007669"/>
    <property type="project" value="TreeGrafter"/>
</dbReference>
<dbReference type="Pfam" id="PF03501">
    <property type="entry name" value="S10_plectin"/>
    <property type="match status" value="1"/>
</dbReference>
<dbReference type="InterPro" id="IPR005326">
    <property type="entry name" value="Plectin_eS10_N"/>
</dbReference>
<feature type="region of interest" description="Disordered" evidence="6">
    <location>
        <begin position="259"/>
        <end position="278"/>
    </location>
</feature>
<dbReference type="AlphaFoldDB" id="A0A1Q2YG97"/>
<name>A0A1Q2YG97_9ASCO</name>
<dbReference type="Gene3D" id="1.10.10.10">
    <property type="entry name" value="Winged helix-like DNA-binding domain superfamily/Winged helix DNA-binding domain"/>
    <property type="match status" value="1"/>
</dbReference>
<evidence type="ECO:0000256" key="6">
    <source>
        <dbReference type="SAM" id="MobiDB-lite"/>
    </source>
</evidence>
<reference evidence="8 9" key="1">
    <citation type="submission" date="2016-08" db="EMBL/GenBank/DDBJ databases">
        <title>Whole genome shotgun sequence of Pichia membranifaciens KS47-1.</title>
        <authorList>
            <person name="Konishi M."/>
            <person name="Ishida M."/>
            <person name="Arakawa T."/>
            <person name="Kato Y."/>
            <person name="Horiuchi J."/>
        </authorList>
    </citation>
    <scope>NUCLEOTIDE SEQUENCE [LARGE SCALE GENOMIC DNA]</scope>
    <source>
        <strain evidence="8 9">KS47-1</strain>
    </source>
</reference>
<keyword evidence="3" id="KW-0963">Cytoplasm</keyword>
<evidence type="ECO:0000313" key="8">
    <source>
        <dbReference type="EMBL" id="GAV28606.1"/>
    </source>
</evidence>
<feature type="compositionally biased region" description="Polar residues" evidence="6">
    <location>
        <begin position="235"/>
        <end position="248"/>
    </location>
</feature>
<dbReference type="PANTHER" id="PTHR12146">
    <property type="entry name" value="40S RIBOSOMAL PROTEIN S10"/>
    <property type="match status" value="1"/>
</dbReference>
<evidence type="ECO:0000256" key="1">
    <source>
        <dbReference type="ARBA" id="ARBA00004496"/>
    </source>
</evidence>
<protein>
    <recommendedName>
        <fullName evidence="7">Plectin/eS10 N-terminal domain-containing protein</fullName>
    </recommendedName>
</protein>
<comment type="caution">
    <text evidence="8">The sequence shown here is derived from an EMBL/GenBank/DDBJ whole genome shotgun (WGS) entry which is preliminary data.</text>
</comment>
<dbReference type="SUPFAM" id="SSF47473">
    <property type="entry name" value="EF-hand"/>
    <property type="match status" value="1"/>
</dbReference>
<comment type="subcellular location">
    <subcellularLocation>
        <location evidence="1">Cytoplasm</location>
    </subcellularLocation>
</comment>
<comment type="similarity">
    <text evidence="2">Belongs to the eukaryotic ribosomal protein eS10 family.</text>
</comment>
<evidence type="ECO:0000256" key="5">
    <source>
        <dbReference type="ARBA" id="ARBA00023274"/>
    </source>
</evidence>
<dbReference type="GO" id="GO:0003723">
    <property type="term" value="F:RNA binding"/>
    <property type="evidence" value="ECO:0007669"/>
    <property type="project" value="TreeGrafter"/>
</dbReference>
<organism evidence="8 9">
    <name type="scientific">Pichia membranifaciens</name>
    <dbReference type="NCBI Taxonomy" id="4926"/>
    <lineage>
        <taxon>Eukaryota</taxon>
        <taxon>Fungi</taxon>
        <taxon>Dikarya</taxon>
        <taxon>Ascomycota</taxon>
        <taxon>Saccharomycotina</taxon>
        <taxon>Pichiomycetes</taxon>
        <taxon>Pichiales</taxon>
        <taxon>Pichiaceae</taxon>
        <taxon>Pichia</taxon>
    </lineage>
</organism>
<dbReference type="OrthoDB" id="186625at2759"/>
<keyword evidence="4" id="KW-0689">Ribosomal protein</keyword>
<evidence type="ECO:0000259" key="7">
    <source>
        <dbReference type="Pfam" id="PF03501"/>
    </source>
</evidence>
<feature type="compositionally biased region" description="Basic and acidic residues" evidence="6">
    <location>
        <begin position="193"/>
        <end position="213"/>
    </location>
</feature>
<dbReference type="Proteomes" id="UP000186136">
    <property type="component" value="Unassembled WGS sequence"/>
</dbReference>
<dbReference type="InterPro" id="IPR036388">
    <property type="entry name" value="WH-like_DNA-bd_sf"/>
</dbReference>
<feature type="compositionally biased region" description="Basic residues" evidence="6">
    <location>
        <begin position="157"/>
        <end position="166"/>
    </location>
</feature>
<evidence type="ECO:0000256" key="4">
    <source>
        <dbReference type="ARBA" id="ARBA00022980"/>
    </source>
</evidence>
<evidence type="ECO:0000313" key="9">
    <source>
        <dbReference type="Proteomes" id="UP000186136"/>
    </source>
</evidence>
<accession>A0A1Q2YG97</accession>
<evidence type="ECO:0000256" key="2">
    <source>
        <dbReference type="ARBA" id="ARBA00007278"/>
    </source>
</evidence>
<dbReference type="InterPro" id="IPR011992">
    <property type="entry name" value="EF-hand-dom_pair"/>
</dbReference>
<dbReference type="GO" id="GO:0003735">
    <property type="term" value="F:structural constituent of ribosome"/>
    <property type="evidence" value="ECO:0007669"/>
    <property type="project" value="TreeGrafter"/>
</dbReference>
<gene>
    <name evidence="8" type="ORF">PMKS-002079</name>
</gene>
<dbReference type="Gene3D" id="1.10.238.10">
    <property type="entry name" value="EF-hand"/>
    <property type="match status" value="1"/>
</dbReference>
<feature type="compositionally biased region" description="Pro residues" evidence="6">
    <location>
        <begin position="145"/>
        <end position="155"/>
    </location>
</feature>
<dbReference type="PANTHER" id="PTHR12146:SF0">
    <property type="entry name" value="RIBOSOMAL PROTEIN S10"/>
    <property type="match status" value="1"/>
</dbReference>
<proteinExistence type="inferred from homology"/>
<sequence>MQSLTSKGFVKTQFSWQYYYYTLTDEGLDFLREFLGVPEGIVPQTLMEQPIPQRQQNFRREGGRRFDGDNGSSPQLPHPIQQLANTYNETKRPIPPAVPKANKASKPPTIINNYYYMQAPPPNMPILQSYVDPHQSPHTDQPKQHLPPQPQPQPQPHHLHQHHNNHHQRDDSLQHQPLPRALSSQNYPAEPYDDVREYRQRPEGRRSPRRDVSNHSTASNDHVQQKFSAHHKSPSRISSAGSLTSEGTFSTHNAYDSFVKRSGKGHSSNRSSPVKKESLIDNLYQRESIYSSTSISDGSRNKLPREERDHIVARIPNVAAACHDADSLDNEISNLSLNNDRNLIKELMKLKDDEINVHSEEIFRFFDDSCLSNSSMNIEQLGSILYDPYDSNSRLSFKTLNVLINTFASKTHDEMDFRTFVKMCKFVKGCYVSFNYHDKRGNDHVLDFDEFQLALRSNRIVCSDRLLAEIFQDSEVLDFEQYLVAIILIRKIETNKH</sequence>
<feature type="compositionally biased region" description="Polar residues" evidence="6">
    <location>
        <begin position="214"/>
        <end position="227"/>
    </location>
</feature>
<feature type="domain" description="Plectin/eS10 N-terminal" evidence="7">
    <location>
        <begin position="1"/>
        <end position="49"/>
    </location>
</feature>
<keyword evidence="5" id="KW-0687">Ribonucleoprotein</keyword>
<dbReference type="EMBL" id="BDGI01000073">
    <property type="protein sequence ID" value="GAV28606.1"/>
    <property type="molecule type" value="Genomic_DNA"/>
</dbReference>
<feature type="region of interest" description="Disordered" evidence="6">
    <location>
        <begin position="125"/>
        <end position="248"/>
    </location>
</feature>
<evidence type="ECO:0000256" key="3">
    <source>
        <dbReference type="ARBA" id="ARBA00022490"/>
    </source>
</evidence>